<evidence type="ECO:0000313" key="4">
    <source>
        <dbReference type="EMBL" id="GAA1939992.1"/>
    </source>
</evidence>
<feature type="domain" description="HTH tetR-type" evidence="3">
    <location>
        <begin position="13"/>
        <end position="73"/>
    </location>
</feature>
<evidence type="ECO:0000256" key="2">
    <source>
        <dbReference type="PROSITE-ProRule" id="PRU00335"/>
    </source>
</evidence>
<evidence type="ECO:0000256" key="1">
    <source>
        <dbReference type="ARBA" id="ARBA00023125"/>
    </source>
</evidence>
<keyword evidence="5" id="KW-1185">Reference proteome</keyword>
<dbReference type="InterPro" id="IPR050109">
    <property type="entry name" value="HTH-type_TetR-like_transc_reg"/>
</dbReference>
<name>A0ABP5BCN8_9PSEU</name>
<reference evidence="5" key="1">
    <citation type="journal article" date="2019" name="Int. J. Syst. Evol. Microbiol.">
        <title>The Global Catalogue of Microorganisms (GCM) 10K type strain sequencing project: providing services to taxonomists for standard genome sequencing and annotation.</title>
        <authorList>
            <consortium name="The Broad Institute Genomics Platform"/>
            <consortium name="The Broad Institute Genome Sequencing Center for Infectious Disease"/>
            <person name="Wu L."/>
            <person name="Ma J."/>
        </authorList>
    </citation>
    <scope>NUCLEOTIDE SEQUENCE [LARGE SCALE GENOMIC DNA]</scope>
    <source>
        <strain evidence="5">JCM 14545</strain>
    </source>
</reference>
<dbReference type="PROSITE" id="PS50977">
    <property type="entry name" value="HTH_TETR_2"/>
    <property type="match status" value="1"/>
</dbReference>
<protein>
    <submittedName>
        <fullName evidence="4">TetR family transcriptional regulator</fullName>
    </submittedName>
</protein>
<dbReference type="PANTHER" id="PTHR30055:SF146">
    <property type="entry name" value="HTH-TYPE TRANSCRIPTIONAL DUAL REGULATOR CECR"/>
    <property type="match status" value="1"/>
</dbReference>
<gene>
    <name evidence="4" type="ORF">GCM10009754_03880</name>
</gene>
<dbReference type="InterPro" id="IPR040611">
    <property type="entry name" value="AlkX_C"/>
</dbReference>
<keyword evidence="1 2" id="KW-0238">DNA-binding</keyword>
<dbReference type="SUPFAM" id="SSF46689">
    <property type="entry name" value="Homeodomain-like"/>
    <property type="match status" value="1"/>
</dbReference>
<evidence type="ECO:0000313" key="5">
    <source>
        <dbReference type="Proteomes" id="UP001501116"/>
    </source>
</evidence>
<dbReference type="Pfam" id="PF18556">
    <property type="entry name" value="TetR_C_35"/>
    <property type="match status" value="1"/>
</dbReference>
<dbReference type="Gene3D" id="1.10.357.10">
    <property type="entry name" value="Tetracycline Repressor, domain 2"/>
    <property type="match status" value="1"/>
</dbReference>
<evidence type="ECO:0000259" key="3">
    <source>
        <dbReference type="PROSITE" id="PS50977"/>
    </source>
</evidence>
<proteinExistence type="predicted"/>
<dbReference type="Proteomes" id="UP001501116">
    <property type="component" value="Unassembled WGS sequence"/>
</dbReference>
<sequence length="201" mass="20905">MSEITRFAARTKVSLREGLLDAAAGLLPANGYAGLRMADVAALAGVSRQTVYNEFGSKAALVRAVALRINAGFLDGIHERFAAAGDVRTGIHATIAYTVANARENPLVAAALGTGTAEDLLPLLTSRGKPILDASTEVCATHLRERLPALRPAHAALLAETIVRLALSHLVLPTHEPAEAADSVCATVLPALEHFSGSSLT</sequence>
<accession>A0ABP5BCN8</accession>
<dbReference type="Pfam" id="PF00440">
    <property type="entry name" value="TetR_N"/>
    <property type="match status" value="1"/>
</dbReference>
<feature type="DNA-binding region" description="H-T-H motif" evidence="2">
    <location>
        <begin position="36"/>
        <end position="55"/>
    </location>
</feature>
<organism evidence="4 5">
    <name type="scientific">Amycolatopsis minnesotensis</name>
    <dbReference type="NCBI Taxonomy" id="337894"/>
    <lineage>
        <taxon>Bacteria</taxon>
        <taxon>Bacillati</taxon>
        <taxon>Actinomycetota</taxon>
        <taxon>Actinomycetes</taxon>
        <taxon>Pseudonocardiales</taxon>
        <taxon>Pseudonocardiaceae</taxon>
        <taxon>Amycolatopsis</taxon>
    </lineage>
</organism>
<comment type="caution">
    <text evidence="4">The sequence shown here is derived from an EMBL/GenBank/DDBJ whole genome shotgun (WGS) entry which is preliminary data.</text>
</comment>
<dbReference type="PANTHER" id="PTHR30055">
    <property type="entry name" value="HTH-TYPE TRANSCRIPTIONAL REGULATOR RUTR"/>
    <property type="match status" value="1"/>
</dbReference>
<dbReference type="InterPro" id="IPR009057">
    <property type="entry name" value="Homeodomain-like_sf"/>
</dbReference>
<dbReference type="InterPro" id="IPR001647">
    <property type="entry name" value="HTH_TetR"/>
</dbReference>
<dbReference type="PRINTS" id="PR00455">
    <property type="entry name" value="HTHTETR"/>
</dbReference>
<dbReference type="EMBL" id="BAAANN010000002">
    <property type="protein sequence ID" value="GAA1939992.1"/>
    <property type="molecule type" value="Genomic_DNA"/>
</dbReference>